<dbReference type="GO" id="GO:0019843">
    <property type="term" value="F:rRNA binding"/>
    <property type="evidence" value="ECO:0007669"/>
    <property type="project" value="UniProtKB-UniRule"/>
</dbReference>
<comment type="similarity">
    <text evidence="1 5 6">Belongs to the universal ribosomal protein uL5 family.</text>
</comment>
<proteinExistence type="inferred from homology"/>
<dbReference type="InterPro" id="IPR020930">
    <property type="entry name" value="Ribosomal_uL5_bac-type"/>
</dbReference>
<evidence type="ECO:0000313" key="10">
    <source>
        <dbReference type="Proteomes" id="UP000316921"/>
    </source>
</evidence>
<evidence type="ECO:0000256" key="2">
    <source>
        <dbReference type="ARBA" id="ARBA00022980"/>
    </source>
</evidence>
<feature type="domain" description="Large ribosomal subunit protein uL5 N-terminal" evidence="7">
    <location>
        <begin position="25"/>
        <end position="81"/>
    </location>
</feature>
<dbReference type="PIRSF" id="PIRSF002161">
    <property type="entry name" value="Ribosomal_L5"/>
    <property type="match status" value="1"/>
</dbReference>
<keyword evidence="5" id="KW-0694">RNA-binding</keyword>
<evidence type="ECO:0000256" key="1">
    <source>
        <dbReference type="ARBA" id="ARBA00008553"/>
    </source>
</evidence>
<gene>
    <name evidence="5 9" type="primary">rplE</name>
    <name evidence="9" type="ORF">Pla133_39330</name>
</gene>
<dbReference type="GO" id="GO:1990904">
    <property type="term" value="C:ribonucleoprotein complex"/>
    <property type="evidence" value="ECO:0007669"/>
    <property type="project" value="UniProtKB-KW"/>
</dbReference>
<evidence type="ECO:0000259" key="8">
    <source>
        <dbReference type="Pfam" id="PF00673"/>
    </source>
</evidence>
<dbReference type="SUPFAM" id="SSF55282">
    <property type="entry name" value="RL5-like"/>
    <property type="match status" value="1"/>
</dbReference>
<dbReference type="GO" id="GO:0003735">
    <property type="term" value="F:structural constituent of ribosome"/>
    <property type="evidence" value="ECO:0007669"/>
    <property type="project" value="InterPro"/>
</dbReference>
<dbReference type="Pfam" id="PF00673">
    <property type="entry name" value="Ribosomal_L5_C"/>
    <property type="match status" value="1"/>
</dbReference>
<keyword evidence="2 5" id="KW-0689">Ribosomal protein</keyword>
<keyword evidence="5" id="KW-0699">rRNA-binding</keyword>
<dbReference type="Pfam" id="PF00281">
    <property type="entry name" value="Ribosomal_L5"/>
    <property type="match status" value="1"/>
</dbReference>
<feature type="domain" description="Large ribosomal subunit protein uL5 C-terminal" evidence="8">
    <location>
        <begin position="85"/>
        <end position="177"/>
    </location>
</feature>
<dbReference type="InterPro" id="IPR031310">
    <property type="entry name" value="Ribosomal_uL5_N"/>
</dbReference>
<dbReference type="PANTHER" id="PTHR11994">
    <property type="entry name" value="60S RIBOSOMAL PROTEIN L11-RELATED"/>
    <property type="match status" value="1"/>
</dbReference>
<sequence length="185" mass="20550">MQPRLKKQYDDEIRAKLMADYGINNVMAAPKLLKIVVNMGVKGAVENKALVEMAAKDLGLITGQRPTIRLARRSIAGFKLRQGMPIGCAVTLRGNHMWEFADRLISLVLPRIRDFRGVGTNLDGRGNYTLGLSDQTVFPEIELDKVQHHQGMDITFVTNAANDEQATALLTEFGMPFRRPEAISA</sequence>
<dbReference type="AlphaFoldDB" id="A0A518BPC5"/>
<dbReference type="GO" id="GO:0005840">
    <property type="term" value="C:ribosome"/>
    <property type="evidence" value="ECO:0007669"/>
    <property type="project" value="UniProtKB-KW"/>
</dbReference>
<dbReference type="KEGG" id="pbap:Pla133_39330"/>
<dbReference type="FunFam" id="3.30.1440.10:FF:000001">
    <property type="entry name" value="50S ribosomal protein L5"/>
    <property type="match status" value="1"/>
</dbReference>
<dbReference type="InterPro" id="IPR022803">
    <property type="entry name" value="Ribosomal_uL5_dom_sf"/>
</dbReference>
<evidence type="ECO:0000313" key="9">
    <source>
        <dbReference type="EMBL" id="QDU68827.1"/>
    </source>
</evidence>
<evidence type="ECO:0000256" key="3">
    <source>
        <dbReference type="ARBA" id="ARBA00023274"/>
    </source>
</evidence>
<dbReference type="GO" id="GO:0000049">
    <property type="term" value="F:tRNA binding"/>
    <property type="evidence" value="ECO:0007669"/>
    <property type="project" value="UniProtKB-UniRule"/>
</dbReference>
<evidence type="ECO:0000256" key="6">
    <source>
        <dbReference type="RuleBase" id="RU003930"/>
    </source>
</evidence>
<reference evidence="9 10" key="1">
    <citation type="submission" date="2019-02" db="EMBL/GenBank/DDBJ databases">
        <title>Deep-cultivation of Planctomycetes and their phenomic and genomic characterization uncovers novel biology.</title>
        <authorList>
            <person name="Wiegand S."/>
            <person name="Jogler M."/>
            <person name="Boedeker C."/>
            <person name="Pinto D."/>
            <person name="Vollmers J."/>
            <person name="Rivas-Marin E."/>
            <person name="Kohn T."/>
            <person name="Peeters S.H."/>
            <person name="Heuer A."/>
            <person name="Rast P."/>
            <person name="Oberbeckmann S."/>
            <person name="Bunk B."/>
            <person name="Jeske O."/>
            <person name="Meyerdierks A."/>
            <person name="Storesund J.E."/>
            <person name="Kallscheuer N."/>
            <person name="Luecker S."/>
            <person name="Lage O.M."/>
            <person name="Pohl T."/>
            <person name="Merkel B.J."/>
            <person name="Hornburger P."/>
            <person name="Mueller R.-W."/>
            <person name="Bruemmer F."/>
            <person name="Labrenz M."/>
            <person name="Spormann A.M."/>
            <person name="Op den Camp H."/>
            <person name="Overmann J."/>
            <person name="Amann R."/>
            <person name="Jetten M.S.M."/>
            <person name="Mascher T."/>
            <person name="Medema M.H."/>
            <person name="Devos D.P."/>
            <person name="Kaster A.-K."/>
            <person name="Ovreas L."/>
            <person name="Rohde M."/>
            <person name="Galperin M.Y."/>
            <person name="Jogler C."/>
        </authorList>
    </citation>
    <scope>NUCLEOTIDE SEQUENCE [LARGE SCALE GENOMIC DNA]</scope>
    <source>
        <strain evidence="9 10">Pla133</strain>
    </source>
</reference>
<keyword evidence="5" id="KW-0820">tRNA-binding</keyword>
<name>A0A518BPC5_9BACT</name>
<dbReference type="InterPro" id="IPR002132">
    <property type="entry name" value="Ribosomal_uL5"/>
</dbReference>
<protein>
    <recommendedName>
        <fullName evidence="4 5">Large ribosomal subunit protein uL5</fullName>
    </recommendedName>
</protein>
<accession>A0A518BPC5</accession>
<evidence type="ECO:0000256" key="5">
    <source>
        <dbReference type="HAMAP-Rule" id="MF_01333"/>
    </source>
</evidence>
<evidence type="ECO:0000256" key="4">
    <source>
        <dbReference type="ARBA" id="ARBA00035245"/>
    </source>
</evidence>
<dbReference type="NCBIfam" id="NF000585">
    <property type="entry name" value="PRK00010.1"/>
    <property type="match status" value="1"/>
</dbReference>
<dbReference type="RefSeq" id="WP_145068168.1">
    <property type="nucleotide sequence ID" value="NZ_CP036287.1"/>
</dbReference>
<comment type="function">
    <text evidence="5">This is 1 of the proteins that bind and probably mediate the attachment of the 5S RNA into the large ribosomal subunit, where it forms part of the central protuberance. In the 70S ribosome it contacts protein S13 of the 30S subunit (bridge B1b), connecting the 2 subunits; this bridge is implicated in subunit movement. Contacts the P site tRNA; the 5S rRNA and some of its associated proteins might help stabilize positioning of ribosome-bound tRNAs.</text>
</comment>
<evidence type="ECO:0000259" key="7">
    <source>
        <dbReference type="Pfam" id="PF00281"/>
    </source>
</evidence>
<organism evidence="9 10">
    <name type="scientific">Engelhardtia mirabilis</name>
    <dbReference type="NCBI Taxonomy" id="2528011"/>
    <lineage>
        <taxon>Bacteria</taxon>
        <taxon>Pseudomonadati</taxon>
        <taxon>Planctomycetota</taxon>
        <taxon>Planctomycetia</taxon>
        <taxon>Planctomycetia incertae sedis</taxon>
        <taxon>Engelhardtia</taxon>
    </lineage>
</organism>
<dbReference type="GO" id="GO:0006412">
    <property type="term" value="P:translation"/>
    <property type="evidence" value="ECO:0007669"/>
    <property type="project" value="UniProtKB-UniRule"/>
</dbReference>
<keyword evidence="3 5" id="KW-0687">Ribonucleoprotein</keyword>
<keyword evidence="10" id="KW-1185">Reference proteome</keyword>
<dbReference type="HAMAP" id="MF_01333_B">
    <property type="entry name" value="Ribosomal_uL5_B"/>
    <property type="match status" value="1"/>
</dbReference>
<dbReference type="EMBL" id="CP036287">
    <property type="protein sequence ID" value="QDU68827.1"/>
    <property type="molecule type" value="Genomic_DNA"/>
</dbReference>
<dbReference type="Gene3D" id="3.30.1440.10">
    <property type="match status" value="1"/>
</dbReference>
<dbReference type="InterPro" id="IPR031309">
    <property type="entry name" value="Ribosomal_uL5_C"/>
</dbReference>
<comment type="subunit">
    <text evidence="5">Part of the 50S ribosomal subunit; part of the 5S rRNA/L5/L18/L25 subcomplex. Contacts the 5S rRNA and the P site tRNA. Forms a bridge to the 30S subunit in the 70S ribosome.</text>
</comment>
<dbReference type="Proteomes" id="UP000316921">
    <property type="component" value="Chromosome"/>
</dbReference>